<comment type="function">
    <text evidence="5">Could be a nuclease involved in processing of the 5'-end of pre-16S rRNA.</text>
</comment>
<evidence type="ECO:0000256" key="1">
    <source>
        <dbReference type="ARBA" id="ARBA00022490"/>
    </source>
</evidence>
<dbReference type="NCBIfam" id="TIGR00250">
    <property type="entry name" value="RNAse_H_YqgF"/>
    <property type="match status" value="1"/>
</dbReference>
<name>A0A2S7KQ28_9FLAO</name>
<keyword evidence="7" id="KW-0347">Helicase</keyword>
<dbReference type="Proteomes" id="UP000239800">
    <property type="component" value="Unassembled WGS sequence"/>
</dbReference>
<keyword evidence="2 5" id="KW-0690">Ribosome biogenesis</keyword>
<gene>
    <name evidence="7" type="ORF">BST85_07305</name>
</gene>
<dbReference type="InterPro" id="IPR006641">
    <property type="entry name" value="YqgF/RNaseH-like_dom"/>
</dbReference>
<dbReference type="GO" id="GO:0005829">
    <property type="term" value="C:cytosol"/>
    <property type="evidence" value="ECO:0007669"/>
    <property type="project" value="TreeGrafter"/>
</dbReference>
<evidence type="ECO:0000256" key="2">
    <source>
        <dbReference type="ARBA" id="ARBA00022517"/>
    </source>
</evidence>
<dbReference type="InterPro" id="IPR012337">
    <property type="entry name" value="RNaseH-like_sf"/>
</dbReference>
<dbReference type="RefSeq" id="WP_104812648.1">
    <property type="nucleotide sequence ID" value="NZ_MQUB01000001.1"/>
</dbReference>
<keyword evidence="8" id="KW-1185">Reference proteome</keyword>
<accession>A0A2S7KQ28</accession>
<dbReference type="Pfam" id="PF03652">
    <property type="entry name" value="RuvX"/>
    <property type="match status" value="1"/>
</dbReference>
<dbReference type="EMBL" id="MQUB01000001">
    <property type="protein sequence ID" value="PQB04720.1"/>
    <property type="molecule type" value="Genomic_DNA"/>
</dbReference>
<feature type="domain" description="YqgF/RNase H-like" evidence="6">
    <location>
        <begin position="2"/>
        <end position="100"/>
    </location>
</feature>
<keyword evidence="7" id="KW-0067">ATP-binding</keyword>
<comment type="caution">
    <text evidence="7">The sequence shown here is derived from an EMBL/GenBank/DDBJ whole genome shotgun (WGS) entry which is preliminary data.</text>
</comment>
<dbReference type="OrthoDB" id="9796140at2"/>
<dbReference type="CDD" id="cd16964">
    <property type="entry name" value="YqgF"/>
    <property type="match status" value="1"/>
</dbReference>
<keyword evidence="7" id="KW-0547">Nucleotide-binding</keyword>
<evidence type="ECO:0000256" key="5">
    <source>
        <dbReference type="HAMAP-Rule" id="MF_00651"/>
    </source>
</evidence>
<dbReference type="InterPro" id="IPR005227">
    <property type="entry name" value="YqgF"/>
</dbReference>
<dbReference type="GO" id="GO:0016788">
    <property type="term" value="F:hydrolase activity, acting on ester bonds"/>
    <property type="evidence" value="ECO:0007669"/>
    <property type="project" value="UniProtKB-UniRule"/>
</dbReference>
<comment type="similarity">
    <text evidence="5">Belongs to the YqgF HJR family.</text>
</comment>
<dbReference type="Gene3D" id="3.30.420.140">
    <property type="entry name" value="YqgF/RNase H-like domain"/>
    <property type="match status" value="1"/>
</dbReference>
<evidence type="ECO:0000256" key="4">
    <source>
        <dbReference type="ARBA" id="ARBA00022801"/>
    </source>
</evidence>
<keyword evidence="4 5" id="KW-0378">Hydrolase</keyword>
<dbReference type="SUPFAM" id="SSF53098">
    <property type="entry name" value="Ribonuclease H-like"/>
    <property type="match status" value="1"/>
</dbReference>
<evidence type="ECO:0000256" key="3">
    <source>
        <dbReference type="ARBA" id="ARBA00022722"/>
    </source>
</evidence>
<dbReference type="PANTHER" id="PTHR33317">
    <property type="entry name" value="POLYNUCLEOTIDYL TRANSFERASE, RIBONUCLEASE H-LIKE SUPERFAMILY PROTEIN"/>
    <property type="match status" value="1"/>
</dbReference>
<dbReference type="AlphaFoldDB" id="A0A2S7KQ28"/>
<protein>
    <recommendedName>
        <fullName evidence="5">Putative pre-16S rRNA nuclease</fullName>
        <ecNumber evidence="5">3.1.-.-</ecNumber>
    </recommendedName>
</protein>
<evidence type="ECO:0000313" key="7">
    <source>
        <dbReference type="EMBL" id="PQB04720.1"/>
    </source>
</evidence>
<evidence type="ECO:0000259" key="6">
    <source>
        <dbReference type="SMART" id="SM00732"/>
    </source>
</evidence>
<keyword evidence="3 5" id="KW-0540">Nuclease</keyword>
<sequence length="137" mass="15533">MARVLAIDYGRKRTGLAVTDPLQLIASGLTTVPTAELFAFVEEYIKQEEVELILVGEPKQRDGSASDIEERIAKFVRRLRQEIPQIPVERADERFTSKMAFQAMIDGGLRKKKRADKGLVDKVSATIILQDYLERKQ</sequence>
<dbReference type="EC" id="3.1.-.-" evidence="5"/>
<dbReference type="SMART" id="SM00732">
    <property type="entry name" value="YqgFc"/>
    <property type="match status" value="1"/>
</dbReference>
<dbReference type="InterPro" id="IPR037027">
    <property type="entry name" value="YqgF/RNaseH-like_dom_sf"/>
</dbReference>
<dbReference type="GO" id="GO:0004518">
    <property type="term" value="F:nuclease activity"/>
    <property type="evidence" value="ECO:0007669"/>
    <property type="project" value="UniProtKB-KW"/>
</dbReference>
<proteinExistence type="inferred from homology"/>
<dbReference type="GO" id="GO:0004386">
    <property type="term" value="F:helicase activity"/>
    <property type="evidence" value="ECO:0007669"/>
    <property type="project" value="UniProtKB-KW"/>
</dbReference>
<dbReference type="HAMAP" id="MF_00651">
    <property type="entry name" value="Nuclease_YqgF"/>
    <property type="match status" value="1"/>
</dbReference>
<organism evidence="7 8">
    <name type="scientific">Aureitalea marina</name>
    <dbReference type="NCBI Taxonomy" id="930804"/>
    <lineage>
        <taxon>Bacteria</taxon>
        <taxon>Pseudomonadati</taxon>
        <taxon>Bacteroidota</taxon>
        <taxon>Flavobacteriia</taxon>
        <taxon>Flavobacteriales</taxon>
        <taxon>Flavobacteriaceae</taxon>
        <taxon>Aureitalea</taxon>
    </lineage>
</organism>
<evidence type="ECO:0000313" key="8">
    <source>
        <dbReference type="Proteomes" id="UP000239800"/>
    </source>
</evidence>
<dbReference type="GO" id="GO:0000967">
    <property type="term" value="P:rRNA 5'-end processing"/>
    <property type="evidence" value="ECO:0007669"/>
    <property type="project" value="UniProtKB-UniRule"/>
</dbReference>
<reference evidence="7 8" key="1">
    <citation type="submission" date="2016-11" db="EMBL/GenBank/DDBJ databases">
        <title>Trade-off between light-utilization and light-protection in marine flavobacteria.</title>
        <authorList>
            <person name="Kumagai Y."/>
        </authorList>
    </citation>
    <scope>NUCLEOTIDE SEQUENCE [LARGE SCALE GENOMIC DNA]</scope>
    <source>
        <strain evidence="7 8">NBRC 107741</strain>
    </source>
</reference>
<dbReference type="PANTHER" id="PTHR33317:SF4">
    <property type="entry name" value="POLYNUCLEOTIDYL TRANSFERASE, RIBONUCLEASE H-LIKE SUPERFAMILY PROTEIN"/>
    <property type="match status" value="1"/>
</dbReference>
<keyword evidence="1 5" id="KW-0963">Cytoplasm</keyword>
<comment type="subcellular location">
    <subcellularLocation>
        <location evidence="5">Cytoplasm</location>
    </subcellularLocation>
</comment>